<dbReference type="InterPro" id="IPR007374">
    <property type="entry name" value="ASCH_domain"/>
</dbReference>
<dbReference type="SUPFAM" id="SSF54593">
    <property type="entry name" value="Glyoxalase/Bleomycin resistance protein/Dihydroxybiphenyl dioxygenase"/>
    <property type="match status" value="1"/>
</dbReference>
<proteinExistence type="predicted"/>
<comment type="caution">
    <text evidence="2">The sequence shown here is derived from an EMBL/GenBank/DDBJ whole genome shotgun (WGS) entry which is preliminary data.</text>
</comment>
<dbReference type="CDD" id="cd06587">
    <property type="entry name" value="VOC"/>
    <property type="match status" value="1"/>
</dbReference>
<dbReference type="EMBL" id="BAAANF010000004">
    <property type="protein sequence ID" value="GAA1673949.1"/>
    <property type="molecule type" value="Genomic_DNA"/>
</dbReference>
<dbReference type="Gene3D" id="3.10.180.10">
    <property type="entry name" value="2,3-Dihydroxybiphenyl 1,2-Dioxygenase, domain 1"/>
    <property type="match status" value="1"/>
</dbReference>
<dbReference type="SMART" id="SM01022">
    <property type="entry name" value="ASCH"/>
    <property type="match status" value="1"/>
</dbReference>
<dbReference type="InterPro" id="IPR015947">
    <property type="entry name" value="PUA-like_sf"/>
</dbReference>
<dbReference type="InterPro" id="IPR037523">
    <property type="entry name" value="VOC_core"/>
</dbReference>
<evidence type="ECO:0000313" key="2">
    <source>
        <dbReference type="EMBL" id="GAA1673949.1"/>
    </source>
</evidence>
<feature type="domain" description="VOC" evidence="1">
    <location>
        <begin position="110"/>
        <end position="241"/>
    </location>
</feature>
<keyword evidence="3" id="KW-1185">Reference proteome</keyword>
<reference evidence="2 3" key="1">
    <citation type="journal article" date="2019" name="Int. J. Syst. Evol. Microbiol.">
        <title>The Global Catalogue of Microorganisms (GCM) 10K type strain sequencing project: providing services to taxonomists for standard genome sequencing and annotation.</title>
        <authorList>
            <consortium name="The Broad Institute Genomics Platform"/>
            <consortium name="The Broad Institute Genome Sequencing Center for Infectious Disease"/>
            <person name="Wu L."/>
            <person name="Ma J."/>
        </authorList>
    </citation>
    <scope>NUCLEOTIDE SEQUENCE [LARGE SCALE GENOMIC DNA]</scope>
    <source>
        <strain evidence="2 3">JCM 14307</strain>
    </source>
</reference>
<evidence type="ECO:0000259" key="1">
    <source>
        <dbReference type="PROSITE" id="PS51819"/>
    </source>
</evidence>
<dbReference type="Pfam" id="PF18029">
    <property type="entry name" value="Glyoxalase_6"/>
    <property type="match status" value="1"/>
</dbReference>
<evidence type="ECO:0000313" key="3">
    <source>
        <dbReference type="Proteomes" id="UP001500280"/>
    </source>
</evidence>
<gene>
    <name evidence="2" type="ORF">GCM10009745_16240</name>
</gene>
<dbReference type="PROSITE" id="PS51819">
    <property type="entry name" value="VOC"/>
    <property type="match status" value="1"/>
</dbReference>
<sequence>MAIQELRFRAAHLRAVLSGAKRITMRFQDPVEVGPAVLVFESEPEVRLPGVITSVLAKTVATVSDDEAREDGFPGADAVLAGLRDYYPALEPEDELVIVRFDIDEVTRPQRMHTALDAEDARGLAEFYRQLMGLQYRPGDEPPTDGTADDDSWLVLVDSDGRRQLAVQRTDVLPRSTWPSPEIPMQMHLDFAVPTAEALELHRLHAEQLGARVLLDRTQVGSEPLYVLADPAGHPFCLLVGVL</sequence>
<organism evidence="2 3">
    <name type="scientific">Kribbella yunnanensis</name>
    <dbReference type="NCBI Taxonomy" id="190194"/>
    <lineage>
        <taxon>Bacteria</taxon>
        <taxon>Bacillati</taxon>
        <taxon>Actinomycetota</taxon>
        <taxon>Actinomycetes</taxon>
        <taxon>Propionibacteriales</taxon>
        <taxon>Kribbellaceae</taxon>
        <taxon>Kribbella</taxon>
    </lineage>
</organism>
<dbReference type="Gene3D" id="2.30.130.30">
    <property type="entry name" value="Hypothetical protein"/>
    <property type="match status" value="1"/>
</dbReference>
<dbReference type="Pfam" id="PF04266">
    <property type="entry name" value="ASCH"/>
    <property type="match status" value="1"/>
</dbReference>
<dbReference type="SUPFAM" id="SSF88697">
    <property type="entry name" value="PUA domain-like"/>
    <property type="match status" value="1"/>
</dbReference>
<dbReference type="PANTHER" id="PTHR35908">
    <property type="entry name" value="HYPOTHETICAL FUSION PROTEIN"/>
    <property type="match status" value="1"/>
</dbReference>
<name>A0ABN2GN19_9ACTN</name>
<dbReference type="Proteomes" id="UP001500280">
    <property type="component" value="Unassembled WGS sequence"/>
</dbReference>
<dbReference type="RefSeq" id="WP_344147438.1">
    <property type="nucleotide sequence ID" value="NZ_BAAANF010000004.1"/>
</dbReference>
<dbReference type="InterPro" id="IPR041581">
    <property type="entry name" value="Glyoxalase_6"/>
</dbReference>
<protein>
    <recommendedName>
        <fullName evidence="1">VOC domain-containing protein</fullName>
    </recommendedName>
</protein>
<dbReference type="InterPro" id="IPR029068">
    <property type="entry name" value="Glyas_Bleomycin-R_OHBP_Dase"/>
</dbReference>
<dbReference type="CDD" id="cd06552">
    <property type="entry name" value="ASCH_yqfb_like"/>
    <property type="match status" value="1"/>
</dbReference>
<accession>A0ABN2GN19</accession>
<dbReference type="PANTHER" id="PTHR35908:SF1">
    <property type="entry name" value="CONSERVED PROTEIN"/>
    <property type="match status" value="1"/>
</dbReference>